<sequence length="161" mass="18099">MSLYQVQYMTIEAAQQINQWTYEEPYDLYSMSGDPDDLDELMDGTYFAVYENAQLIGYFCYGKNAQVPAGRKAGLYEETAYLDIGLGLHPELTGDGKGFSFLSSGLAFGQAEYSAGKFRLSVADFNKRAIRLYENAGFEETASFVHVNNGHEIEFLLMEKV</sequence>
<dbReference type="AlphaFoldDB" id="A0A0B5AHY6"/>
<dbReference type="PROSITE" id="PS51186">
    <property type="entry name" value="GNAT"/>
    <property type="match status" value="1"/>
</dbReference>
<keyword evidence="3" id="KW-1185">Reference proteome</keyword>
<dbReference type="EMBL" id="CP009416">
    <property type="protein sequence ID" value="AJD89681.1"/>
    <property type="molecule type" value="Genomic_DNA"/>
</dbReference>
<evidence type="ECO:0000313" key="3">
    <source>
        <dbReference type="Proteomes" id="UP000031449"/>
    </source>
</evidence>
<dbReference type="BioCyc" id="JESP1508404:G14D9-9581-MONOMER"/>
<evidence type="ECO:0000259" key="1">
    <source>
        <dbReference type="PROSITE" id="PS51186"/>
    </source>
</evidence>
<dbReference type="STRING" id="1508404.JMA_03640"/>
<dbReference type="Proteomes" id="UP000031449">
    <property type="component" value="Chromosome"/>
</dbReference>
<dbReference type="HOGENOM" id="CLU_114564_0_1_9"/>
<dbReference type="SUPFAM" id="SSF55729">
    <property type="entry name" value="Acyl-CoA N-acyltransferases (Nat)"/>
    <property type="match status" value="1"/>
</dbReference>
<dbReference type="GO" id="GO:0016747">
    <property type="term" value="F:acyltransferase activity, transferring groups other than amino-acyl groups"/>
    <property type="evidence" value="ECO:0007669"/>
    <property type="project" value="InterPro"/>
</dbReference>
<feature type="domain" description="N-acetyltransferase" evidence="1">
    <location>
        <begin position="1"/>
        <end position="161"/>
    </location>
</feature>
<proteinExistence type="predicted"/>
<dbReference type="Pfam" id="PF00583">
    <property type="entry name" value="Acetyltransf_1"/>
    <property type="match status" value="1"/>
</dbReference>
<protein>
    <recommendedName>
        <fullName evidence="1">N-acetyltransferase domain-containing protein</fullName>
    </recommendedName>
</protein>
<dbReference type="KEGG" id="jeo:JMA_03640"/>
<dbReference type="Gene3D" id="3.40.630.30">
    <property type="match status" value="1"/>
</dbReference>
<name>A0A0B5AHY6_9BACL</name>
<evidence type="ECO:0000313" key="2">
    <source>
        <dbReference type="EMBL" id="AJD89681.1"/>
    </source>
</evidence>
<dbReference type="InterPro" id="IPR016181">
    <property type="entry name" value="Acyl_CoA_acyltransferase"/>
</dbReference>
<reference evidence="2 3" key="1">
    <citation type="submission" date="2014-08" db="EMBL/GenBank/DDBJ databases">
        <title>Complete genome of a marine bacteria Jeotgalibacillus malaysiensis.</title>
        <authorList>
            <person name="Yaakop A.S."/>
            <person name="Chan K.-G."/>
            <person name="Goh K.M."/>
        </authorList>
    </citation>
    <scope>NUCLEOTIDE SEQUENCE [LARGE SCALE GENOMIC DNA]</scope>
    <source>
        <strain evidence="2 3">D5</strain>
    </source>
</reference>
<accession>A0A0B5AHY6</accession>
<gene>
    <name evidence="2" type="ORF">JMA_03640</name>
</gene>
<dbReference type="InterPro" id="IPR000182">
    <property type="entry name" value="GNAT_dom"/>
</dbReference>
<organism evidence="2 3">
    <name type="scientific">Jeotgalibacillus malaysiensis</name>
    <dbReference type="NCBI Taxonomy" id="1508404"/>
    <lineage>
        <taxon>Bacteria</taxon>
        <taxon>Bacillati</taxon>
        <taxon>Bacillota</taxon>
        <taxon>Bacilli</taxon>
        <taxon>Bacillales</taxon>
        <taxon>Caryophanaceae</taxon>
        <taxon>Jeotgalibacillus</taxon>
    </lineage>
</organism>